<feature type="short sequence motif" description="GXSXG" evidence="4">
    <location>
        <begin position="57"/>
        <end position="61"/>
    </location>
</feature>
<comment type="caution">
    <text evidence="6">The sequence shown here is derived from an EMBL/GenBank/DDBJ whole genome shotgun (WGS) entry which is preliminary data.</text>
</comment>
<protein>
    <submittedName>
        <fullName evidence="6">Putative NTE family protein</fullName>
    </submittedName>
</protein>
<dbReference type="GO" id="GO:0016042">
    <property type="term" value="P:lipid catabolic process"/>
    <property type="evidence" value="ECO:0007669"/>
    <property type="project" value="UniProtKB-UniRule"/>
</dbReference>
<reference evidence="6 7" key="1">
    <citation type="submission" date="2019-03" db="EMBL/GenBank/DDBJ databases">
        <title>Single cell metagenomics reveals metabolic interactions within the superorganism composed of flagellate Streblomastix strix and complex community of Bacteroidetes bacteria on its surface.</title>
        <authorList>
            <person name="Treitli S.C."/>
            <person name="Kolisko M."/>
            <person name="Husnik F."/>
            <person name="Keeling P."/>
            <person name="Hampl V."/>
        </authorList>
    </citation>
    <scope>NUCLEOTIDE SEQUENCE [LARGE SCALE GENOMIC DNA]</scope>
    <source>
        <strain evidence="6">St1</strain>
    </source>
</reference>
<organism evidence="6 7">
    <name type="scientific">Candidatus Ordinivivax streblomastigis</name>
    <dbReference type="NCBI Taxonomy" id="2540710"/>
    <lineage>
        <taxon>Bacteria</taxon>
        <taxon>Pseudomonadati</taxon>
        <taxon>Bacteroidota</taxon>
        <taxon>Bacteroidia</taxon>
        <taxon>Bacteroidales</taxon>
        <taxon>Candidatus Ordinivivax</taxon>
    </lineage>
</organism>
<evidence type="ECO:0000259" key="5">
    <source>
        <dbReference type="PROSITE" id="PS51635"/>
    </source>
</evidence>
<dbReference type="InterPro" id="IPR016035">
    <property type="entry name" value="Acyl_Trfase/lysoPLipase"/>
</dbReference>
<evidence type="ECO:0000256" key="1">
    <source>
        <dbReference type="ARBA" id="ARBA00022801"/>
    </source>
</evidence>
<keyword evidence="3 4" id="KW-0443">Lipid metabolism</keyword>
<feature type="active site" description="Nucleophile" evidence="4">
    <location>
        <position position="59"/>
    </location>
</feature>
<feature type="active site" description="Proton acceptor" evidence="4">
    <location>
        <position position="212"/>
    </location>
</feature>
<accession>A0A5M8P099</accession>
<evidence type="ECO:0000256" key="3">
    <source>
        <dbReference type="ARBA" id="ARBA00023098"/>
    </source>
</evidence>
<dbReference type="EMBL" id="SNRX01000014">
    <property type="protein sequence ID" value="KAA6301786.1"/>
    <property type="molecule type" value="Genomic_DNA"/>
</dbReference>
<evidence type="ECO:0000256" key="4">
    <source>
        <dbReference type="PROSITE-ProRule" id="PRU01161"/>
    </source>
</evidence>
<dbReference type="AlphaFoldDB" id="A0A5M8P099"/>
<dbReference type="PANTHER" id="PTHR14226:SF29">
    <property type="entry name" value="NEUROPATHY TARGET ESTERASE SWS"/>
    <property type="match status" value="1"/>
</dbReference>
<dbReference type="PANTHER" id="PTHR14226">
    <property type="entry name" value="NEUROPATHY TARGET ESTERASE/SWISS CHEESE D.MELANOGASTER"/>
    <property type="match status" value="1"/>
</dbReference>
<feature type="short sequence motif" description="GXGXXG" evidence="4">
    <location>
        <begin position="30"/>
        <end position="35"/>
    </location>
</feature>
<dbReference type="Pfam" id="PF01734">
    <property type="entry name" value="Patatin"/>
    <property type="match status" value="1"/>
</dbReference>
<dbReference type="CDD" id="cd07205">
    <property type="entry name" value="Pat_PNPLA6_PNPLA7_NTE1_like"/>
    <property type="match status" value="1"/>
</dbReference>
<dbReference type="Gene3D" id="3.40.1090.10">
    <property type="entry name" value="Cytosolic phospholipase A2 catalytic domain"/>
    <property type="match status" value="2"/>
</dbReference>
<keyword evidence="2 4" id="KW-0442">Lipid degradation</keyword>
<dbReference type="Proteomes" id="UP000324575">
    <property type="component" value="Unassembled WGS sequence"/>
</dbReference>
<keyword evidence="1 4" id="KW-0378">Hydrolase</keyword>
<dbReference type="PROSITE" id="PS51635">
    <property type="entry name" value="PNPLA"/>
    <property type="match status" value="1"/>
</dbReference>
<dbReference type="SUPFAM" id="SSF52151">
    <property type="entry name" value="FabD/lysophospholipase-like"/>
    <property type="match status" value="1"/>
</dbReference>
<dbReference type="InterPro" id="IPR002641">
    <property type="entry name" value="PNPLA_dom"/>
</dbReference>
<gene>
    <name evidence="6" type="ORF">EZS26_002095</name>
</gene>
<name>A0A5M8P099_9BACT</name>
<feature type="domain" description="PNPLA" evidence="5">
    <location>
        <begin position="26"/>
        <end position="225"/>
    </location>
</feature>
<proteinExistence type="predicted"/>
<evidence type="ECO:0000313" key="7">
    <source>
        <dbReference type="Proteomes" id="UP000324575"/>
    </source>
</evidence>
<evidence type="ECO:0000256" key="2">
    <source>
        <dbReference type="ARBA" id="ARBA00022963"/>
    </source>
</evidence>
<sequence length="765" mass="87593">MMKKLIVAFIIFILPVHFSNAQKVGLVLSGGGAKGAVHIGIIKALEENDIPIDYISGTSIGAIIGSLYAIGYTPDEMLNLFFSKEFYYWQTGKVEESYQYYFLKGIDVPAFAHFSIPLKDSIADIKKSLLPNSLIDPIQMNQAFMQMYAQANAYCDGDFDRLFVPFLCIASDVYNKKPVIFRNGDLGDAVRASMSFPLFFKPIIKDDIPLWDGGIYDNFPIRPMKQAWHPDFIIGSSVAGNSSKRPADQNLSDQLENIVMQKTEYRVDSKDGILMNFKLTDVGLLDFYKAKELCELGYTTTMEKMDEIKKRVKRRVPLEELQAKRAAFKSNLPPLIFQNIYITSVTNAQKQYIENQIHRSENQYFTLEDFKQTYFRLLSDSKINEIIPHAQYNPDNQNFDLYLDIKMQDEITVGFGGNISSMSANQIYLGVDYKSLSKFSTQYNFDMQLGNAYNGVTLLGRVEMPYKVPLNLSALFAYHTIKYYEPKKLFIDTDLSAFINQREAFGKLGMTFPFRNNAKINVLIGYGVLDDQYYVNKNYTQQGYDRSQYKLLNIGTYYRKHTLDAKLFPINGQDHFVYLQYITGKESYLPYLPLNNKRLVNSQSYLQINTRMNFYHSINKHFNIGYLAEGVVSNKQLWDNYSSSILQAPGFTPTPHSKLIFNEAFHANQYLAGGLIPIWKLNSVFHLRGDFYGFFPIYPIKTEPNNVGVYGPLFDRPAMMGEISLVARLPFMSVSLFANYYSYPANDLNFGLNIGYLIFGPKFIP</sequence>
<dbReference type="InterPro" id="IPR050301">
    <property type="entry name" value="NTE"/>
</dbReference>
<evidence type="ECO:0000313" key="6">
    <source>
        <dbReference type="EMBL" id="KAA6301786.1"/>
    </source>
</evidence>
<feature type="short sequence motif" description="DGA/G" evidence="4">
    <location>
        <begin position="212"/>
        <end position="214"/>
    </location>
</feature>
<dbReference type="GO" id="GO:0016787">
    <property type="term" value="F:hydrolase activity"/>
    <property type="evidence" value="ECO:0007669"/>
    <property type="project" value="UniProtKB-UniRule"/>
</dbReference>